<dbReference type="InterPro" id="IPR009003">
    <property type="entry name" value="Peptidase_S1_PA"/>
</dbReference>
<dbReference type="PANTHER" id="PTHR43343:SF3">
    <property type="entry name" value="PROTEASE DO-LIKE 8, CHLOROPLASTIC"/>
    <property type="match status" value="1"/>
</dbReference>
<dbReference type="InterPro" id="IPR036034">
    <property type="entry name" value="PDZ_sf"/>
</dbReference>
<name>A0A178XK65_9HYPH</name>
<keyword evidence="2 5" id="KW-0645">Protease</keyword>
<dbReference type="InterPro" id="IPR041489">
    <property type="entry name" value="PDZ_6"/>
</dbReference>
<dbReference type="STRING" id="1472378.AU381_12025"/>
<organism evidence="5 6">
    <name type="scientific">Sinorhizobium glycinis</name>
    <dbReference type="NCBI Taxonomy" id="1472378"/>
    <lineage>
        <taxon>Bacteria</taxon>
        <taxon>Pseudomonadati</taxon>
        <taxon>Pseudomonadota</taxon>
        <taxon>Alphaproteobacteria</taxon>
        <taxon>Hyphomicrobiales</taxon>
        <taxon>Rhizobiaceae</taxon>
        <taxon>Sinorhizobium/Ensifer group</taxon>
        <taxon>Sinorhizobium</taxon>
    </lineage>
</organism>
<reference evidence="5 6" key="1">
    <citation type="journal article" date="2016" name="Int. J. Syst. Evol. Microbiol.">
        <title>Ensifer glycinis sp. nov., an novel rhizobial species associated with Glycine spp.</title>
        <authorList>
            <person name="Yan H."/>
            <person name="Yan J."/>
            <person name="Sui X.H."/>
            <person name="Wang E.T."/>
            <person name="Chen W.X."/>
            <person name="Zhang X.X."/>
            <person name="Chen W.F."/>
        </authorList>
    </citation>
    <scope>NUCLEOTIDE SEQUENCE [LARGE SCALE GENOMIC DNA]</scope>
    <source>
        <strain evidence="5 6">CCBAU 23380</strain>
    </source>
</reference>
<dbReference type="GO" id="GO:0004252">
    <property type="term" value="F:serine-type endopeptidase activity"/>
    <property type="evidence" value="ECO:0007669"/>
    <property type="project" value="InterPro"/>
</dbReference>
<dbReference type="RefSeq" id="WP_014857856.1">
    <property type="nucleotide sequence ID" value="NZ_LPUX01000066.1"/>
</dbReference>
<dbReference type="InterPro" id="IPR051201">
    <property type="entry name" value="Chloro_Bact_Ser_Proteases"/>
</dbReference>
<evidence type="ECO:0000259" key="4">
    <source>
        <dbReference type="PROSITE" id="PS50106"/>
    </source>
</evidence>
<dbReference type="Gene3D" id="2.40.10.10">
    <property type="entry name" value="Trypsin-like serine proteases"/>
    <property type="match status" value="1"/>
</dbReference>
<proteinExistence type="inferred from homology"/>
<evidence type="ECO:0000256" key="1">
    <source>
        <dbReference type="ARBA" id="ARBA00010541"/>
    </source>
</evidence>
<dbReference type="Gene3D" id="2.30.42.10">
    <property type="match status" value="2"/>
</dbReference>
<feature type="domain" description="PDZ" evidence="4">
    <location>
        <begin position="83"/>
        <end position="172"/>
    </location>
</feature>
<comment type="similarity">
    <text evidence="1">Belongs to the peptidase S1C family.</text>
</comment>
<dbReference type="Pfam" id="PF13180">
    <property type="entry name" value="PDZ_2"/>
    <property type="match status" value="1"/>
</dbReference>
<dbReference type="SMART" id="SM00228">
    <property type="entry name" value="PDZ"/>
    <property type="match status" value="2"/>
</dbReference>
<dbReference type="InterPro" id="IPR043504">
    <property type="entry name" value="Peptidase_S1_PA_chymotrypsin"/>
</dbReference>
<evidence type="ECO:0000313" key="6">
    <source>
        <dbReference type="Proteomes" id="UP000094025"/>
    </source>
</evidence>
<gene>
    <name evidence="5" type="ORF">AU381_12025</name>
</gene>
<dbReference type="OrthoDB" id="7358927at2"/>
<evidence type="ECO:0000256" key="3">
    <source>
        <dbReference type="ARBA" id="ARBA00022801"/>
    </source>
</evidence>
<dbReference type="InterPro" id="IPR001940">
    <property type="entry name" value="Peptidase_S1C"/>
</dbReference>
<dbReference type="SUPFAM" id="SSF50494">
    <property type="entry name" value="Trypsin-like serine proteases"/>
    <property type="match status" value="1"/>
</dbReference>
<dbReference type="SUPFAM" id="SSF50156">
    <property type="entry name" value="PDZ domain-like"/>
    <property type="match status" value="2"/>
</dbReference>
<dbReference type="PANTHER" id="PTHR43343">
    <property type="entry name" value="PEPTIDASE S12"/>
    <property type="match status" value="1"/>
</dbReference>
<dbReference type="Pfam" id="PF17820">
    <property type="entry name" value="PDZ_6"/>
    <property type="match status" value="1"/>
</dbReference>
<dbReference type="Proteomes" id="UP000094025">
    <property type="component" value="Unassembled WGS sequence"/>
</dbReference>
<sequence length="311" mass="32257">MQEISRLLVIAVIFGAIGPPAEAVGSEPGLSAPVNPGSSGGALVNSSGEIIGITRGIPAPSEASTGIAFAIPLDIAVQIVRELIAYGEYKRGRLDLSVTTAMDAEGGGTAEALRLVVNELACDSAAERQALRLGDFIVALDGRTLRTEAAFRNAISLLPAGARITLDIRRGEKSQMLNLTSSDPGEDDRLSVDEGILESVTIGFPSPTVSAACAPTGPVLVDVATGSLAHLIGLRTGDYLTAINGGAATSACQIRDVLEVAEGVSVDILRAGILKSNKSKNRLRVGRPARFVPVARHGSTGFRCFGHQRVR</sequence>
<protein>
    <submittedName>
        <fullName evidence="5">Serine protease</fullName>
    </submittedName>
</protein>
<accession>A0A178XK65</accession>
<dbReference type="PROSITE" id="PS50106">
    <property type="entry name" value="PDZ"/>
    <property type="match status" value="1"/>
</dbReference>
<evidence type="ECO:0000313" key="5">
    <source>
        <dbReference type="EMBL" id="OAP35631.1"/>
    </source>
</evidence>
<dbReference type="EMBL" id="LPUX01000066">
    <property type="protein sequence ID" value="OAP35631.1"/>
    <property type="molecule type" value="Genomic_DNA"/>
</dbReference>
<dbReference type="GO" id="GO:0006508">
    <property type="term" value="P:proteolysis"/>
    <property type="evidence" value="ECO:0007669"/>
    <property type="project" value="UniProtKB-KW"/>
</dbReference>
<evidence type="ECO:0000256" key="2">
    <source>
        <dbReference type="ARBA" id="ARBA00022670"/>
    </source>
</evidence>
<dbReference type="InterPro" id="IPR001478">
    <property type="entry name" value="PDZ"/>
</dbReference>
<dbReference type="AlphaFoldDB" id="A0A178XK65"/>
<keyword evidence="6" id="KW-1185">Reference proteome</keyword>
<comment type="caution">
    <text evidence="5">The sequence shown here is derived from an EMBL/GenBank/DDBJ whole genome shotgun (WGS) entry which is preliminary data.</text>
</comment>
<keyword evidence="3" id="KW-0378">Hydrolase</keyword>
<dbReference type="PRINTS" id="PR00834">
    <property type="entry name" value="PROTEASES2C"/>
</dbReference>